<dbReference type="AlphaFoldDB" id="A0A381TUK5"/>
<feature type="non-terminal residue" evidence="1">
    <location>
        <position position="255"/>
    </location>
</feature>
<organism evidence="1">
    <name type="scientific">marine metagenome</name>
    <dbReference type="NCBI Taxonomy" id="408172"/>
    <lineage>
        <taxon>unclassified sequences</taxon>
        <taxon>metagenomes</taxon>
        <taxon>ecological metagenomes</taxon>
    </lineage>
</organism>
<proteinExistence type="predicted"/>
<protein>
    <submittedName>
        <fullName evidence="1">Uncharacterized protein</fullName>
    </submittedName>
</protein>
<sequence length="255" mass="29391">MIALYISESQISIAHFSRVQGSSLIANISVVELEGSLVESINNEELAVNYLINGIEKANRNILFSGNEILVCFSDTLVNHEVFQTEIDSSDNEIIQLVEWKKDKRFGPTVEKFQAFIELYNDRRLGHIVYIHDYLIKATQRICDSYSCSPIWMGSKSTILYALGNLPLMTIELFNDYYNIFYFGLDTINGGKVRFGRGGLKCIDSFGDKHSLEKLLSQKFSMKNKPPWTLLLNELTDLRKKHWERFDLKKHELFS</sequence>
<name>A0A381TUK5_9ZZZZ</name>
<dbReference type="EMBL" id="UINC01005164">
    <property type="protein sequence ID" value="SVA19519.1"/>
    <property type="molecule type" value="Genomic_DNA"/>
</dbReference>
<accession>A0A381TUK5</accession>
<evidence type="ECO:0000313" key="1">
    <source>
        <dbReference type="EMBL" id="SVA19519.1"/>
    </source>
</evidence>
<gene>
    <name evidence="1" type="ORF">METZ01_LOCUS72373</name>
</gene>
<reference evidence="1" key="1">
    <citation type="submission" date="2018-05" db="EMBL/GenBank/DDBJ databases">
        <authorList>
            <person name="Lanie J.A."/>
            <person name="Ng W.-L."/>
            <person name="Kazmierczak K.M."/>
            <person name="Andrzejewski T.M."/>
            <person name="Davidsen T.M."/>
            <person name="Wayne K.J."/>
            <person name="Tettelin H."/>
            <person name="Glass J.I."/>
            <person name="Rusch D."/>
            <person name="Podicherti R."/>
            <person name="Tsui H.-C.T."/>
            <person name="Winkler M.E."/>
        </authorList>
    </citation>
    <scope>NUCLEOTIDE SEQUENCE</scope>
</reference>